<reference evidence="6 8" key="1">
    <citation type="submission" date="2024-04" db="EMBL/GenBank/DDBJ databases">
        <title>Genome assembly C_amara_ONT_v2.</title>
        <authorList>
            <person name="Yant L."/>
            <person name="Moore C."/>
            <person name="Slenker M."/>
        </authorList>
    </citation>
    <scope>NUCLEOTIDE SEQUENCE [LARGE SCALE GENOMIC DNA]</scope>
    <source>
        <tissue evidence="6">Leaf</tissue>
    </source>
</reference>
<keyword evidence="3" id="KW-1015">Disulfide bond</keyword>
<accession>A0ABD0Z3W7</accession>
<dbReference type="Gene3D" id="3.40.50.1820">
    <property type="entry name" value="alpha/beta hydrolase"/>
    <property type="match status" value="1"/>
</dbReference>
<dbReference type="Proteomes" id="UP001558713">
    <property type="component" value="Unassembled WGS sequence"/>
</dbReference>
<feature type="signal peptide" evidence="5">
    <location>
        <begin position="1"/>
        <end position="21"/>
    </location>
</feature>
<dbReference type="GO" id="GO:0019748">
    <property type="term" value="P:secondary metabolic process"/>
    <property type="evidence" value="ECO:0007669"/>
    <property type="project" value="UniProtKB-ARBA"/>
</dbReference>
<keyword evidence="8" id="KW-1185">Reference proteome</keyword>
<dbReference type="AlphaFoldDB" id="A0ABD0Z3W7"/>
<dbReference type="EMBL" id="JBANAX010000054">
    <property type="protein sequence ID" value="KAL1224455.1"/>
    <property type="molecule type" value="Genomic_DNA"/>
</dbReference>
<dbReference type="InterPro" id="IPR029058">
    <property type="entry name" value="AB_hydrolase_fold"/>
</dbReference>
<evidence type="ECO:0000313" key="6">
    <source>
        <dbReference type="EMBL" id="KAL1189342.1"/>
    </source>
</evidence>
<dbReference type="GO" id="GO:0016752">
    <property type="term" value="F:sinapoyltransferase activity"/>
    <property type="evidence" value="ECO:0007669"/>
    <property type="project" value="UniProtKB-ARBA"/>
</dbReference>
<dbReference type="PANTHER" id="PTHR11802:SF196">
    <property type="entry name" value="SERINE CARBOXYPEPTIDASE-LIKE 10-RELATED"/>
    <property type="match status" value="1"/>
</dbReference>
<dbReference type="PANTHER" id="PTHR11802">
    <property type="entry name" value="SERINE PROTEASE FAMILY S10 SERINE CARBOXYPEPTIDASE"/>
    <property type="match status" value="1"/>
</dbReference>
<evidence type="ECO:0000256" key="5">
    <source>
        <dbReference type="SAM" id="SignalP"/>
    </source>
</evidence>
<organism evidence="6 8">
    <name type="scientific">Cardamine amara subsp. amara</name>
    <dbReference type="NCBI Taxonomy" id="228776"/>
    <lineage>
        <taxon>Eukaryota</taxon>
        <taxon>Viridiplantae</taxon>
        <taxon>Streptophyta</taxon>
        <taxon>Embryophyta</taxon>
        <taxon>Tracheophyta</taxon>
        <taxon>Spermatophyta</taxon>
        <taxon>Magnoliopsida</taxon>
        <taxon>eudicotyledons</taxon>
        <taxon>Gunneridae</taxon>
        <taxon>Pentapetalae</taxon>
        <taxon>rosids</taxon>
        <taxon>malvids</taxon>
        <taxon>Brassicales</taxon>
        <taxon>Brassicaceae</taxon>
        <taxon>Cardamineae</taxon>
        <taxon>Cardamine</taxon>
    </lineage>
</organism>
<comment type="caution">
    <text evidence="6">The sequence shown here is derived from an EMBL/GenBank/DDBJ whole genome shotgun (WGS) entry which is preliminary data.</text>
</comment>
<dbReference type="SUPFAM" id="SSF53474">
    <property type="entry name" value="alpha/beta-Hydrolases"/>
    <property type="match status" value="1"/>
</dbReference>
<sequence length="435" mass="49966">MSLTLKFLLLLLLVVSHHVDSGSIVKFLPGFEGPLPFELETGYIGIGEKEEVQFFYYFIKSENNPKEDPLLIWLNGGPGCSCLGGIFFENGPVGLKFEVYNGSAPSLFSTTYSWTKMANIIFLDQPVGSGYSYSRTPMEKTSDTSEVKRIHEFIQKWLSNHPQFYSNPFYVVGDSYSGKIVPPVVQEISNGNYICCKPPINLQGYMLGNPVTYIELERNYRIPFAHGMALISDELYESLKRACRGNYYDVDPRNTKCLKLVEEYHKCTDRINIHHTLTPDCDVTNVTSPNCYYYPYHLIECWANDESVREALHVIKGSIGKWVRCNRNLSYNHDIRNSIPYHVNNSIRGYRSLIYSGDHDITIPFQASQAWIKSLNYPIIHDWRPWMIKDQIAGYTKTYSNKMTYATIKGGGHTAEYRPNETFIMFQRWISGQPL</sequence>
<evidence type="ECO:0000256" key="1">
    <source>
        <dbReference type="ARBA" id="ARBA00009431"/>
    </source>
</evidence>
<feature type="chain" id="PRO_5044723095" evidence="5">
    <location>
        <begin position="22"/>
        <end position="435"/>
    </location>
</feature>
<evidence type="ECO:0000256" key="4">
    <source>
        <dbReference type="ARBA" id="ARBA00023180"/>
    </source>
</evidence>
<dbReference type="Pfam" id="PF00450">
    <property type="entry name" value="Peptidase_S10"/>
    <property type="match status" value="1"/>
</dbReference>
<dbReference type="InterPro" id="IPR001563">
    <property type="entry name" value="Peptidase_S10"/>
</dbReference>
<dbReference type="PRINTS" id="PR00724">
    <property type="entry name" value="CRBOXYPTASEC"/>
</dbReference>
<dbReference type="FunFam" id="3.40.50.1820:FF:000148">
    <property type="entry name" value="Serine carboxypeptidase-like 11"/>
    <property type="match status" value="1"/>
</dbReference>
<evidence type="ECO:0000256" key="2">
    <source>
        <dbReference type="ARBA" id="ARBA00022729"/>
    </source>
</evidence>
<name>A0ABD0Z3W7_CARAN</name>
<keyword evidence="4" id="KW-0325">Glycoprotein</keyword>
<protein>
    <submittedName>
        <fullName evidence="6">Serine carboxypeptidase-like 8</fullName>
    </submittedName>
</protein>
<dbReference type="EMBL" id="JBANAX010000901">
    <property type="protein sequence ID" value="KAL1189342.1"/>
    <property type="molecule type" value="Genomic_DNA"/>
</dbReference>
<evidence type="ECO:0000313" key="7">
    <source>
        <dbReference type="EMBL" id="KAL1224455.1"/>
    </source>
</evidence>
<proteinExistence type="inferred from homology"/>
<evidence type="ECO:0000256" key="3">
    <source>
        <dbReference type="ARBA" id="ARBA00023157"/>
    </source>
</evidence>
<keyword evidence="2 5" id="KW-0732">Signal</keyword>
<evidence type="ECO:0000313" key="8">
    <source>
        <dbReference type="Proteomes" id="UP001558713"/>
    </source>
</evidence>
<gene>
    <name evidence="7" type="ORF">V5N11_014414</name>
    <name evidence="6" type="ORF">V5N11_017162</name>
</gene>
<comment type="similarity">
    <text evidence="1">Belongs to the peptidase S10 family.</text>
</comment>